<name>A0A9E2NLS5_9FIRM</name>
<keyword evidence="1" id="KW-0732">Signal</keyword>
<feature type="non-terminal residue" evidence="2">
    <location>
        <position position="729"/>
    </location>
</feature>
<feature type="chain" id="PRO_5038912693" evidence="1">
    <location>
        <begin position="26"/>
        <end position="729"/>
    </location>
</feature>
<dbReference type="EMBL" id="JAHLFQ010000146">
    <property type="protein sequence ID" value="MBU3804409.1"/>
    <property type="molecule type" value="Genomic_DNA"/>
</dbReference>
<reference evidence="2" key="2">
    <citation type="submission" date="2021-04" db="EMBL/GenBank/DDBJ databases">
        <authorList>
            <person name="Gilroy R."/>
        </authorList>
    </citation>
    <scope>NUCLEOTIDE SEQUENCE</scope>
    <source>
        <strain evidence="2">B5-657</strain>
    </source>
</reference>
<reference evidence="2" key="1">
    <citation type="journal article" date="2021" name="PeerJ">
        <title>Extensive microbial diversity within the chicken gut microbiome revealed by metagenomics and culture.</title>
        <authorList>
            <person name="Gilroy R."/>
            <person name="Ravi A."/>
            <person name="Getino M."/>
            <person name="Pursley I."/>
            <person name="Horton D.L."/>
            <person name="Alikhan N.F."/>
            <person name="Baker D."/>
            <person name="Gharbi K."/>
            <person name="Hall N."/>
            <person name="Watson M."/>
            <person name="Adriaenssens E.M."/>
            <person name="Foster-Nyarko E."/>
            <person name="Jarju S."/>
            <person name="Secka A."/>
            <person name="Antonio M."/>
            <person name="Oren A."/>
            <person name="Chaudhuri R.R."/>
            <person name="La Ragione R."/>
            <person name="Hildebrand F."/>
            <person name="Pallen M.J."/>
        </authorList>
    </citation>
    <scope>NUCLEOTIDE SEQUENCE</scope>
    <source>
        <strain evidence="2">B5-657</strain>
    </source>
</reference>
<proteinExistence type="predicted"/>
<evidence type="ECO:0000313" key="3">
    <source>
        <dbReference type="Proteomes" id="UP000824229"/>
    </source>
</evidence>
<organism evidence="2 3">
    <name type="scientific">Candidatus Cellulosilyticum pullistercoris</name>
    <dbReference type="NCBI Taxonomy" id="2838521"/>
    <lineage>
        <taxon>Bacteria</taxon>
        <taxon>Bacillati</taxon>
        <taxon>Bacillota</taxon>
        <taxon>Clostridia</taxon>
        <taxon>Lachnospirales</taxon>
        <taxon>Cellulosilyticaceae</taxon>
        <taxon>Cellulosilyticum</taxon>
    </lineage>
</organism>
<accession>A0A9E2NLS5</accession>
<sequence length="729" mass="78640">MKKVVKTQLKKRVSVVLTGAMVVSASVPSLGNMMEAQKDEVRDLPYSVLYNETEIERSTSGALELQPEQNNEVQPEQNKTYTYEFGNLDKAAALGLPTIKGELINKIVTPDGLLTINGDNKMSHNGDKHGLIVKDGNSFEVKVAGNAIITFGLCPYSNGGKLIVSAPDTNNGEFSSEDIDLKVSTDGEEVSLIYVGEPTTLTFKVADLSGQGYIHSLKVENTSEDLSITQWKQKNFSISIGDVEMNLQGAASEKDQAQAEVTNGDVYYAQSEKAYVSLNLEGNALTGKDLTNNSPETVENLEVNENGDIVVTFKDKTTNPATYTIKVQDTSQFVTPKVSDIYSFDYAKSEIIPHDFSSDNPIKEEYTTDNGILTLGKGTGTKSPYWHDNAHGLALNDGNTIDVVVAGDAEITFNVCVYGSGGTLIASNLAGTGSFDSDQMKSEVDNTAITYTYKGEATTLRFTLASQGEAYLHSMTVRNTGKLVGSDVANEQKSMPIEIDSSDSLTVTPVGQKLEVVHSNKEASISSLNNVGYYVFSPSQDTYSIEADIKIEPLAGGGSNGLFIGMFDDQTPITLAATLGFRGDGTVRNTFTKAGQATVSAGGINTKYVAGENLHVVIKKTADGWYSEFTQGNNDPQTKLYKFTDAELLKTNGVDTNVRFGFAFSNVQATITNLIFKDSADNVLYDQTDCYDAIGTPPTITEVDEPVISQDRTTIRVSWKGDNVADDAA</sequence>
<gene>
    <name evidence="2" type="ORF">H9872_06605</name>
</gene>
<protein>
    <submittedName>
        <fullName evidence="2">Uncharacterized protein</fullName>
    </submittedName>
</protein>
<dbReference type="AlphaFoldDB" id="A0A9E2NLS5"/>
<comment type="caution">
    <text evidence="2">The sequence shown here is derived from an EMBL/GenBank/DDBJ whole genome shotgun (WGS) entry which is preliminary data.</text>
</comment>
<evidence type="ECO:0000256" key="1">
    <source>
        <dbReference type="SAM" id="SignalP"/>
    </source>
</evidence>
<dbReference type="Proteomes" id="UP000824229">
    <property type="component" value="Unassembled WGS sequence"/>
</dbReference>
<feature type="signal peptide" evidence="1">
    <location>
        <begin position="1"/>
        <end position="25"/>
    </location>
</feature>
<evidence type="ECO:0000313" key="2">
    <source>
        <dbReference type="EMBL" id="MBU3804409.1"/>
    </source>
</evidence>